<keyword evidence="2" id="KW-1185">Reference proteome</keyword>
<dbReference type="Proteomes" id="UP001346869">
    <property type="component" value="Unassembled WGS sequence"/>
</dbReference>
<proteinExistence type="predicted"/>
<gene>
    <name evidence="1" type="ORF">PBY51_003530</name>
</gene>
<comment type="caution">
    <text evidence="1">The sequence shown here is derived from an EMBL/GenBank/DDBJ whole genome shotgun (WGS) entry which is preliminary data.</text>
</comment>
<reference evidence="1 2" key="1">
    <citation type="journal article" date="2023" name="Genes (Basel)">
        <title>Chromosome-Level Genome Assembly and Circadian Gene Repertoire of the Patagonia Blennie Eleginops maclovinus-The Closest Ancestral Proxy of Antarctic Cryonotothenioids.</title>
        <authorList>
            <person name="Cheng C.C."/>
            <person name="Rivera-Colon A.G."/>
            <person name="Minhas B.F."/>
            <person name="Wilson L."/>
            <person name="Rayamajhi N."/>
            <person name="Vargas-Chacoff L."/>
            <person name="Catchen J.M."/>
        </authorList>
    </citation>
    <scope>NUCLEOTIDE SEQUENCE [LARGE SCALE GENOMIC DNA]</scope>
    <source>
        <strain evidence="1">JMC-PN-2008</strain>
    </source>
</reference>
<accession>A0AAN8APT0</accession>
<dbReference type="EMBL" id="JAUZQC010000005">
    <property type="protein sequence ID" value="KAK5870596.1"/>
    <property type="molecule type" value="Genomic_DNA"/>
</dbReference>
<evidence type="ECO:0000313" key="1">
    <source>
        <dbReference type="EMBL" id="KAK5870596.1"/>
    </source>
</evidence>
<sequence>MPTVVLQAEDAQSVDVMVVVRRRHRFLHQHVGRPGHSVGLHCSSRGEVEPWGCKAEEREEGGWVSSWRFRYFKQRDMEDEHLFQQ</sequence>
<reference evidence="1 2" key="2">
    <citation type="journal article" date="2023" name="Mol. Biol. Evol.">
        <title>Genomics of Secondarily Temperate Adaptation in the Only Non-Antarctic Icefish.</title>
        <authorList>
            <person name="Rivera-Colon A.G."/>
            <person name="Rayamajhi N."/>
            <person name="Minhas B.F."/>
            <person name="Madrigal G."/>
            <person name="Bilyk K.T."/>
            <person name="Yoon V."/>
            <person name="Hune M."/>
            <person name="Gregory S."/>
            <person name="Cheng C.H.C."/>
            <person name="Catchen J.M."/>
        </authorList>
    </citation>
    <scope>NUCLEOTIDE SEQUENCE [LARGE SCALE GENOMIC DNA]</scope>
    <source>
        <strain evidence="1">JMC-PN-2008</strain>
    </source>
</reference>
<organism evidence="1 2">
    <name type="scientific">Eleginops maclovinus</name>
    <name type="common">Patagonian blennie</name>
    <name type="synonym">Eleginus maclovinus</name>
    <dbReference type="NCBI Taxonomy" id="56733"/>
    <lineage>
        <taxon>Eukaryota</taxon>
        <taxon>Metazoa</taxon>
        <taxon>Chordata</taxon>
        <taxon>Craniata</taxon>
        <taxon>Vertebrata</taxon>
        <taxon>Euteleostomi</taxon>
        <taxon>Actinopterygii</taxon>
        <taxon>Neopterygii</taxon>
        <taxon>Teleostei</taxon>
        <taxon>Neoteleostei</taxon>
        <taxon>Acanthomorphata</taxon>
        <taxon>Eupercaria</taxon>
        <taxon>Perciformes</taxon>
        <taxon>Notothenioidei</taxon>
        <taxon>Eleginopidae</taxon>
        <taxon>Eleginops</taxon>
    </lineage>
</organism>
<evidence type="ECO:0000313" key="2">
    <source>
        <dbReference type="Proteomes" id="UP001346869"/>
    </source>
</evidence>
<name>A0AAN8APT0_ELEMC</name>
<dbReference type="AlphaFoldDB" id="A0AAN8APT0"/>
<protein>
    <submittedName>
        <fullName evidence="1">Uncharacterized protein</fullName>
    </submittedName>
</protein>